<dbReference type="AlphaFoldDB" id="A0A5C6DI08"/>
<organism evidence="5 6">
    <name type="scientific">Novipirellula aureliae</name>
    <dbReference type="NCBI Taxonomy" id="2527966"/>
    <lineage>
        <taxon>Bacteria</taxon>
        <taxon>Pseudomonadati</taxon>
        <taxon>Planctomycetota</taxon>
        <taxon>Planctomycetia</taxon>
        <taxon>Pirellulales</taxon>
        <taxon>Pirellulaceae</taxon>
        <taxon>Novipirellula</taxon>
    </lineage>
</organism>
<evidence type="ECO:0000256" key="2">
    <source>
        <dbReference type="ARBA" id="ARBA00023125"/>
    </source>
</evidence>
<dbReference type="CDD" id="cd01392">
    <property type="entry name" value="HTH_LacI"/>
    <property type="match status" value="1"/>
</dbReference>
<name>A0A5C6DI08_9BACT</name>
<dbReference type="InterPro" id="IPR000843">
    <property type="entry name" value="HTH_LacI"/>
</dbReference>
<dbReference type="PANTHER" id="PTHR30146">
    <property type="entry name" value="LACI-RELATED TRANSCRIPTIONAL REPRESSOR"/>
    <property type="match status" value="1"/>
</dbReference>
<dbReference type="Proteomes" id="UP000315471">
    <property type="component" value="Unassembled WGS sequence"/>
</dbReference>
<dbReference type="Gene3D" id="1.10.260.40">
    <property type="entry name" value="lambda repressor-like DNA-binding domains"/>
    <property type="match status" value="1"/>
</dbReference>
<accession>A0A5C6DI08</accession>
<sequence length="346" mass="38026">MSIVKVAELAGVSHTTVSRVINSEGSVRSETADRIRAIMEDIGYVPKPPSRRRGPRRLNDTSFKTGNIAFLTSSESLKVLTRSPIMANVLQGIEEALASHGMSMVHGAVGSKRPLPPIVAKGGVDGVIVWPHLDAVSPEAMEVLRRYKVVYVMSGISERLTADRVRVNHGKVGRLAVSYLASKGCKTLAYVTPSSLISRVNLCDRWAAFSSLAEEQGLSARQCEIEQSQLDLLEIDRDRDLLIQKTLKAFLAQGQRPTGMFVTCDALTAKLYPILKSLGIQIGRDLEILSCNNETSLLAGLEPRPISIDIQPEEIGRKAVAQLRWRIQHPEEESQVTIEVPPKFLE</sequence>
<dbReference type="Pfam" id="PF00356">
    <property type="entry name" value="LacI"/>
    <property type="match status" value="1"/>
</dbReference>
<dbReference type="SMART" id="SM00354">
    <property type="entry name" value="HTH_LACI"/>
    <property type="match status" value="1"/>
</dbReference>
<evidence type="ECO:0000313" key="5">
    <source>
        <dbReference type="EMBL" id="TWU36470.1"/>
    </source>
</evidence>
<dbReference type="CDD" id="cd06267">
    <property type="entry name" value="PBP1_LacI_sugar_binding-like"/>
    <property type="match status" value="1"/>
</dbReference>
<keyword evidence="2" id="KW-0238">DNA-binding</keyword>
<dbReference type="EMBL" id="SJPY01000008">
    <property type="protein sequence ID" value="TWU36470.1"/>
    <property type="molecule type" value="Genomic_DNA"/>
</dbReference>
<dbReference type="Pfam" id="PF13377">
    <property type="entry name" value="Peripla_BP_3"/>
    <property type="match status" value="1"/>
</dbReference>
<dbReference type="Gene3D" id="3.40.50.2300">
    <property type="match status" value="2"/>
</dbReference>
<evidence type="ECO:0000313" key="6">
    <source>
        <dbReference type="Proteomes" id="UP000315471"/>
    </source>
</evidence>
<evidence type="ECO:0000256" key="1">
    <source>
        <dbReference type="ARBA" id="ARBA00023015"/>
    </source>
</evidence>
<evidence type="ECO:0000256" key="3">
    <source>
        <dbReference type="ARBA" id="ARBA00023163"/>
    </source>
</evidence>
<dbReference type="RefSeq" id="WP_146601911.1">
    <property type="nucleotide sequence ID" value="NZ_SJPY01000008.1"/>
</dbReference>
<dbReference type="PROSITE" id="PS50932">
    <property type="entry name" value="HTH_LACI_2"/>
    <property type="match status" value="1"/>
</dbReference>
<reference evidence="5 6" key="1">
    <citation type="submission" date="2019-02" db="EMBL/GenBank/DDBJ databases">
        <title>Deep-cultivation of Planctomycetes and their phenomic and genomic characterization uncovers novel biology.</title>
        <authorList>
            <person name="Wiegand S."/>
            <person name="Jogler M."/>
            <person name="Boedeker C."/>
            <person name="Pinto D."/>
            <person name="Vollmers J."/>
            <person name="Rivas-Marin E."/>
            <person name="Kohn T."/>
            <person name="Peeters S.H."/>
            <person name="Heuer A."/>
            <person name="Rast P."/>
            <person name="Oberbeckmann S."/>
            <person name="Bunk B."/>
            <person name="Jeske O."/>
            <person name="Meyerdierks A."/>
            <person name="Storesund J.E."/>
            <person name="Kallscheuer N."/>
            <person name="Luecker S."/>
            <person name="Lage O.M."/>
            <person name="Pohl T."/>
            <person name="Merkel B.J."/>
            <person name="Hornburger P."/>
            <person name="Mueller R.-W."/>
            <person name="Bruemmer F."/>
            <person name="Labrenz M."/>
            <person name="Spormann A.M."/>
            <person name="Op Den Camp H."/>
            <person name="Overmann J."/>
            <person name="Amann R."/>
            <person name="Jetten M.S.M."/>
            <person name="Mascher T."/>
            <person name="Medema M.H."/>
            <person name="Devos D.P."/>
            <person name="Kaster A.-K."/>
            <person name="Ovreas L."/>
            <person name="Rohde M."/>
            <person name="Galperin M.Y."/>
            <person name="Jogler C."/>
        </authorList>
    </citation>
    <scope>NUCLEOTIDE SEQUENCE [LARGE SCALE GENOMIC DNA]</scope>
    <source>
        <strain evidence="5 6">Q31b</strain>
    </source>
</reference>
<dbReference type="OrthoDB" id="291639at2"/>
<dbReference type="InterPro" id="IPR010982">
    <property type="entry name" value="Lambda_DNA-bd_dom_sf"/>
</dbReference>
<proteinExistence type="predicted"/>
<dbReference type="SUPFAM" id="SSF47413">
    <property type="entry name" value="lambda repressor-like DNA-binding domains"/>
    <property type="match status" value="1"/>
</dbReference>
<evidence type="ECO:0000259" key="4">
    <source>
        <dbReference type="PROSITE" id="PS50932"/>
    </source>
</evidence>
<dbReference type="InterPro" id="IPR046335">
    <property type="entry name" value="LacI/GalR-like_sensor"/>
</dbReference>
<dbReference type="SUPFAM" id="SSF53822">
    <property type="entry name" value="Periplasmic binding protein-like I"/>
    <property type="match status" value="1"/>
</dbReference>
<gene>
    <name evidence="5" type="primary">purR</name>
    <name evidence="5" type="ORF">Q31b_47510</name>
</gene>
<keyword evidence="1" id="KW-0805">Transcription regulation</keyword>
<dbReference type="PANTHER" id="PTHR30146:SF145">
    <property type="entry name" value="RIBOSE OPERON REPRESSOR"/>
    <property type="match status" value="1"/>
</dbReference>
<comment type="caution">
    <text evidence="5">The sequence shown here is derived from an EMBL/GenBank/DDBJ whole genome shotgun (WGS) entry which is preliminary data.</text>
</comment>
<keyword evidence="6" id="KW-1185">Reference proteome</keyword>
<protein>
    <submittedName>
        <fullName evidence="5">HTH-type transcriptional repressor PurR</fullName>
    </submittedName>
</protein>
<keyword evidence="3" id="KW-0804">Transcription</keyword>
<dbReference type="GO" id="GO:0000976">
    <property type="term" value="F:transcription cis-regulatory region binding"/>
    <property type="evidence" value="ECO:0007669"/>
    <property type="project" value="TreeGrafter"/>
</dbReference>
<dbReference type="GO" id="GO:0003700">
    <property type="term" value="F:DNA-binding transcription factor activity"/>
    <property type="evidence" value="ECO:0007669"/>
    <property type="project" value="TreeGrafter"/>
</dbReference>
<feature type="domain" description="HTH lacI-type" evidence="4">
    <location>
        <begin position="1"/>
        <end position="55"/>
    </location>
</feature>
<dbReference type="InterPro" id="IPR028082">
    <property type="entry name" value="Peripla_BP_I"/>
</dbReference>